<sequence>MRRGQALLRSPQAVPSRPGRAYHPAMAALHPRRVAWEGARIFVFAADTDAYWWLSDTIGHRLGIMYQSRLYETRMRVQARSDATHAEAGAWRARLDELLDTRPATVTVLTRLIIETSSRLSEHEPGLGVPPAMIAAHFGPAAEEDLGEG</sequence>
<feature type="region of interest" description="Disordered" evidence="1">
    <location>
        <begin position="1"/>
        <end position="20"/>
    </location>
</feature>
<name>A0ABP6Z8Y0_9ACTN</name>
<proteinExistence type="predicted"/>
<evidence type="ECO:0000256" key="1">
    <source>
        <dbReference type="SAM" id="MobiDB-lite"/>
    </source>
</evidence>
<accession>A0ABP6Z8Y0</accession>
<evidence type="ECO:0000313" key="2">
    <source>
        <dbReference type="EMBL" id="GAA3600098.1"/>
    </source>
</evidence>
<evidence type="ECO:0000313" key="3">
    <source>
        <dbReference type="Proteomes" id="UP001500630"/>
    </source>
</evidence>
<keyword evidence="3" id="KW-1185">Reference proteome</keyword>
<gene>
    <name evidence="2" type="ORF">GCM10022419_100170</name>
</gene>
<dbReference type="Proteomes" id="UP001500630">
    <property type="component" value="Unassembled WGS sequence"/>
</dbReference>
<organism evidence="2 3">
    <name type="scientific">Nonomuraea rosea</name>
    <dbReference type="NCBI Taxonomy" id="638574"/>
    <lineage>
        <taxon>Bacteria</taxon>
        <taxon>Bacillati</taxon>
        <taxon>Actinomycetota</taxon>
        <taxon>Actinomycetes</taxon>
        <taxon>Streptosporangiales</taxon>
        <taxon>Streptosporangiaceae</taxon>
        <taxon>Nonomuraea</taxon>
    </lineage>
</organism>
<reference evidence="3" key="1">
    <citation type="journal article" date="2019" name="Int. J. Syst. Evol. Microbiol.">
        <title>The Global Catalogue of Microorganisms (GCM) 10K type strain sequencing project: providing services to taxonomists for standard genome sequencing and annotation.</title>
        <authorList>
            <consortium name="The Broad Institute Genomics Platform"/>
            <consortium name="The Broad Institute Genome Sequencing Center for Infectious Disease"/>
            <person name="Wu L."/>
            <person name="Ma J."/>
        </authorList>
    </citation>
    <scope>NUCLEOTIDE SEQUENCE [LARGE SCALE GENOMIC DNA]</scope>
    <source>
        <strain evidence="3">JCM 17326</strain>
    </source>
</reference>
<dbReference type="EMBL" id="BAABDQ010000035">
    <property type="protein sequence ID" value="GAA3600098.1"/>
    <property type="molecule type" value="Genomic_DNA"/>
</dbReference>
<protein>
    <submittedName>
        <fullName evidence="2">Uncharacterized protein</fullName>
    </submittedName>
</protein>
<comment type="caution">
    <text evidence="2">The sequence shown here is derived from an EMBL/GenBank/DDBJ whole genome shotgun (WGS) entry which is preliminary data.</text>
</comment>